<dbReference type="OrthoDB" id="10255964at2759"/>
<dbReference type="SMART" id="SM00288">
    <property type="entry name" value="VHS"/>
    <property type="match status" value="1"/>
</dbReference>
<dbReference type="GO" id="GO:0006897">
    <property type="term" value="P:endocytosis"/>
    <property type="evidence" value="ECO:0007669"/>
    <property type="project" value="InterPro"/>
</dbReference>
<dbReference type="Gene3D" id="1.25.40.90">
    <property type="match status" value="1"/>
</dbReference>
<dbReference type="InterPro" id="IPR045007">
    <property type="entry name" value="LSB5"/>
</dbReference>
<dbReference type="EMBL" id="CAJVPV010023112">
    <property type="protein sequence ID" value="CAG8722756.1"/>
    <property type="molecule type" value="Genomic_DNA"/>
</dbReference>
<sequence length="204" mass="22925">MGFFEKSNKTIITEYLGMLIPSLQWGRGREDNRNEADSNDTLKTINSHYSHLNELIDQCVLKEEEDWGLVISACDAVNASDNGAKEAVKFIKKKLSKQQPSNVQYRALSILRAMADNCGAKFHAEIASKKFLDELELVAISTQTDPLVRQKLIEVLGDLSVMFENEPSLWQVSYLFGRLAGVSVKRQSNAIDPQQYSNPTRTTP</sequence>
<evidence type="ECO:0000313" key="2">
    <source>
        <dbReference type="EMBL" id="CAG8722756.1"/>
    </source>
</evidence>
<dbReference type="GO" id="GO:0007015">
    <property type="term" value="P:actin filament organization"/>
    <property type="evidence" value="ECO:0007669"/>
    <property type="project" value="InterPro"/>
</dbReference>
<keyword evidence="3" id="KW-1185">Reference proteome</keyword>
<dbReference type="CDD" id="cd16980">
    <property type="entry name" value="VHS_Lsb5"/>
    <property type="match status" value="1"/>
</dbReference>
<feature type="non-terminal residue" evidence="2">
    <location>
        <position position="204"/>
    </location>
</feature>
<dbReference type="Pfam" id="PF00790">
    <property type="entry name" value="VHS"/>
    <property type="match status" value="1"/>
</dbReference>
<gene>
    <name evidence="2" type="ORF">AMORRO_LOCUS13445</name>
</gene>
<dbReference type="GO" id="GO:0035091">
    <property type="term" value="F:phosphatidylinositol binding"/>
    <property type="evidence" value="ECO:0007669"/>
    <property type="project" value="InterPro"/>
</dbReference>
<dbReference type="AlphaFoldDB" id="A0A9N9I6K4"/>
<dbReference type="PANTHER" id="PTHR47789">
    <property type="entry name" value="LAS SEVENTEEN-BINDING PROTEIN 5"/>
    <property type="match status" value="1"/>
</dbReference>
<dbReference type="GO" id="GO:0043130">
    <property type="term" value="F:ubiquitin binding"/>
    <property type="evidence" value="ECO:0007669"/>
    <property type="project" value="InterPro"/>
</dbReference>
<reference evidence="2" key="1">
    <citation type="submission" date="2021-06" db="EMBL/GenBank/DDBJ databases">
        <authorList>
            <person name="Kallberg Y."/>
            <person name="Tangrot J."/>
            <person name="Rosling A."/>
        </authorList>
    </citation>
    <scope>NUCLEOTIDE SEQUENCE</scope>
    <source>
        <strain evidence="2">CL551</strain>
    </source>
</reference>
<dbReference type="Proteomes" id="UP000789342">
    <property type="component" value="Unassembled WGS sequence"/>
</dbReference>
<name>A0A9N9I6K4_9GLOM</name>
<organism evidence="2 3">
    <name type="scientific">Acaulospora morrowiae</name>
    <dbReference type="NCBI Taxonomy" id="94023"/>
    <lineage>
        <taxon>Eukaryota</taxon>
        <taxon>Fungi</taxon>
        <taxon>Fungi incertae sedis</taxon>
        <taxon>Mucoromycota</taxon>
        <taxon>Glomeromycotina</taxon>
        <taxon>Glomeromycetes</taxon>
        <taxon>Diversisporales</taxon>
        <taxon>Acaulosporaceae</taxon>
        <taxon>Acaulospora</taxon>
    </lineage>
</organism>
<dbReference type="InterPro" id="IPR002014">
    <property type="entry name" value="VHS_dom"/>
</dbReference>
<dbReference type="SUPFAM" id="SSF48464">
    <property type="entry name" value="ENTH/VHS domain"/>
    <property type="match status" value="1"/>
</dbReference>
<dbReference type="PROSITE" id="PS50179">
    <property type="entry name" value="VHS"/>
    <property type="match status" value="1"/>
</dbReference>
<feature type="domain" description="VHS" evidence="1">
    <location>
        <begin position="64"/>
        <end position="187"/>
    </location>
</feature>
<dbReference type="PANTHER" id="PTHR47789:SF1">
    <property type="entry name" value="LAS SEVENTEEN-BINDING PROTEIN 5"/>
    <property type="match status" value="1"/>
</dbReference>
<proteinExistence type="predicted"/>
<dbReference type="GO" id="GO:0030479">
    <property type="term" value="C:actin cortical patch"/>
    <property type="evidence" value="ECO:0007669"/>
    <property type="project" value="TreeGrafter"/>
</dbReference>
<dbReference type="GO" id="GO:0051666">
    <property type="term" value="P:actin cortical patch localization"/>
    <property type="evidence" value="ECO:0007669"/>
    <property type="project" value="TreeGrafter"/>
</dbReference>
<evidence type="ECO:0000259" key="1">
    <source>
        <dbReference type="PROSITE" id="PS50179"/>
    </source>
</evidence>
<comment type="caution">
    <text evidence="2">The sequence shown here is derived from an EMBL/GenBank/DDBJ whole genome shotgun (WGS) entry which is preliminary data.</text>
</comment>
<accession>A0A9N9I6K4</accession>
<evidence type="ECO:0000313" key="3">
    <source>
        <dbReference type="Proteomes" id="UP000789342"/>
    </source>
</evidence>
<dbReference type="InterPro" id="IPR008942">
    <property type="entry name" value="ENTH_VHS"/>
</dbReference>
<protein>
    <submittedName>
        <fullName evidence="2">17025_t:CDS:1</fullName>
    </submittedName>
</protein>
<dbReference type="GO" id="GO:0007034">
    <property type="term" value="P:vacuolar transport"/>
    <property type="evidence" value="ECO:0007669"/>
    <property type="project" value="UniProtKB-ARBA"/>
</dbReference>